<protein>
    <submittedName>
        <fullName evidence="1">Uncharacterized protein</fullName>
    </submittedName>
</protein>
<evidence type="ECO:0000313" key="1">
    <source>
        <dbReference type="EMBL" id="SFV35415.1"/>
    </source>
</evidence>
<proteinExistence type="predicted"/>
<accession>A0A1I7NL95</accession>
<organism evidence="1 2">
    <name type="scientific">Thermoflavifilum thermophilum</name>
    <dbReference type="NCBI Taxonomy" id="1393122"/>
    <lineage>
        <taxon>Bacteria</taxon>
        <taxon>Pseudomonadati</taxon>
        <taxon>Bacteroidota</taxon>
        <taxon>Chitinophagia</taxon>
        <taxon>Chitinophagales</taxon>
        <taxon>Chitinophagaceae</taxon>
        <taxon>Thermoflavifilum</taxon>
    </lineage>
</organism>
<keyword evidence="2" id="KW-1185">Reference proteome</keyword>
<dbReference type="STRING" id="1393122.SAMN05660895_2226"/>
<name>A0A1I7NL95_9BACT</name>
<dbReference type="EMBL" id="FPCJ01000001">
    <property type="protein sequence ID" value="SFV35415.1"/>
    <property type="molecule type" value="Genomic_DNA"/>
</dbReference>
<dbReference type="AlphaFoldDB" id="A0A1I7NL95"/>
<dbReference type="Proteomes" id="UP000199537">
    <property type="component" value="Unassembled WGS sequence"/>
</dbReference>
<sequence>MSLPSVSSPYLHCERCEKAFSIHERYKLTKMMCICRHHSYRLCYACKHQVCSCGGAMLEKWLWAESEYPGYCIQAYVPTGWIEV</sequence>
<evidence type="ECO:0000313" key="2">
    <source>
        <dbReference type="Proteomes" id="UP000199537"/>
    </source>
</evidence>
<reference evidence="2" key="1">
    <citation type="submission" date="2016-10" db="EMBL/GenBank/DDBJ databases">
        <authorList>
            <person name="Varghese N."/>
            <person name="Submissions S."/>
        </authorList>
    </citation>
    <scope>NUCLEOTIDE SEQUENCE [LARGE SCALE GENOMIC DNA]</scope>
    <source>
        <strain evidence="2">DSM 14807</strain>
    </source>
</reference>
<gene>
    <name evidence="1" type="ORF">SAMN05660895_2226</name>
</gene>